<dbReference type="FunFam" id="3.90.226.10:FF:000066">
    <property type="entry name" value="Enoyl-CoA hydratase"/>
    <property type="match status" value="1"/>
</dbReference>
<accession>A0A1F6C5X2</accession>
<dbReference type="PANTHER" id="PTHR42964">
    <property type="entry name" value="ENOYL-COA HYDRATASE"/>
    <property type="match status" value="1"/>
</dbReference>
<organism evidence="2 3">
    <name type="scientific">Handelsmanbacteria sp. (strain RIFCSPLOWO2_12_FULL_64_10)</name>
    <dbReference type="NCBI Taxonomy" id="1817868"/>
    <lineage>
        <taxon>Bacteria</taxon>
        <taxon>Candidatus Handelsmaniibacteriota</taxon>
    </lineage>
</organism>
<dbReference type="PANTHER" id="PTHR42964:SF1">
    <property type="entry name" value="POLYKETIDE BIOSYNTHESIS ENOYL-COA HYDRATASE PKSH-RELATED"/>
    <property type="match status" value="1"/>
</dbReference>
<evidence type="ECO:0000313" key="2">
    <source>
        <dbReference type="EMBL" id="OGG44297.1"/>
    </source>
</evidence>
<sequence length="263" mass="28499">MYESILTEVDAGVGIITLNRAERHNAFDDVLIGELSDAIDHMGADPAVRVLVISSTGKSFCAGADLNWMKRAAGYSEDENLHDSRQLAEMLRRLAQCPKPTVARVQGPAYGGGVGLIACADIAIATFDSQFALTEVRLGLIPAVISPYVITALGERAARRYMLTAERFSAAEAYRLGLLHEMVADEAALDRAVGDIIDALLQNGPNALAECKRLIAAVAARPLDAELIDDTAQRITRLRASDEGREGMSAFLEKRKPFWNSDR</sequence>
<evidence type="ECO:0000256" key="1">
    <source>
        <dbReference type="ARBA" id="ARBA00005254"/>
    </source>
</evidence>
<dbReference type="AlphaFoldDB" id="A0A1F6C5X2"/>
<protein>
    <submittedName>
        <fullName evidence="2">Enoyl-CoA hydratase</fullName>
    </submittedName>
</protein>
<reference evidence="2 3" key="1">
    <citation type="journal article" date="2016" name="Nat. Commun.">
        <title>Thousands of microbial genomes shed light on interconnected biogeochemical processes in an aquifer system.</title>
        <authorList>
            <person name="Anantharaman K."/>
            <person name="Brown C.T."/>
            <person name="Hug L.A."/>
            <person name="Sharon I."/>
            <person name="Castelle C.J."/>
            <person name="Probst A.J."/>
            <person name="Thomas B.C."/>
            <person name="Singh A."/>
            <person name="Wilkins M.J."/>
            <person name="Karaoz U."/>
            <person name="Brodie E.L."/>
            <person name="Williams K.H."/>
            <person name="Hubbard S.S."/>
            <person name="Banfield J.F."/>
        </authorList>
    </citation>
    <scope>NUCLEOTIDE SEQUENCE [LARGE SCALE GENOMIC DNA]</scope>
    <source>
        <strain evidence="3">RIFCSPLOWO2_12_FULL_64_10</strain>
    </source>
</reference>
<dbReference type="EMBL" id="MFKF01000408">
    <property type="protein sequence ID" value="OGG44297.1"/>
    <property type="molecule type" value="Genomic_DNA"/>
</dbReference>
<comment type="caution">
    <text evidence="2">The sequence shown here is derived from an EMBL/GenBank/DDBJ whole genome shotgun (WGS) entry which is preliminary data.</text>
</comment>
<dbReference type="InterPro" id="IPR029045">
    <property type="entry name" value="ClpP/crotonase-like_dom_sf"/>
</dbReference>
<dbReference type="Gene3D" id="3.90.226.10">
    <property type="entry name" value="2-enoyl-CoA Hydratase, Chain A, domain 1"/>
    <property type="match status" value="1"/>
</dbReference>
<comment type="similarity">
    <text evidence="1">Belongs to the enoyl-CoA hydratase/isomerase family.</text>
</comment>
<dbReference type="InterPro" id="IPR001753">
    <property type="entry name" value="Enoyl-CoA_hydra/iso"/>
</dbReference>
<dbReference type="GO" id="GO:0003824">
    <property type="term" value="F:catalytic activity"/>
    <property type="evidence" value="ECO:0007669"/>
    <property type="project" value="UniProtKB-ARBA"/>
</dbReference>
<dbReference type="Pfam" id="PF00378">
    <property type="entry name" value="ECH_1"/>
    <property type="match status" value="1"/>
</dbReference>
<dbReference type="InterPro" id="IPR014748">
    <property type="entry name" value="Enoyl-CoA_hydra_C"/>
</dbReference>
<dbReference type="Proteomes" id="UP000178606">
    <property type="component" value="Unassembled WGS sequence"/>
</dbReference>
<dbReference type="CDD" id="cd06558">
    <property type="entry name" value="crotonase-like"/>
    <property type="match status" value="1"/>
</dbReference>
<proteinExistence type="inferred from homology"/>
<name>A0A1F6C5X2_HANXR</name>
<gene>
    <name evidence="2" type="ORF">A3F84_14525</name>
</gene>
<dbReference type="InterPro" id="IPR051683">
    <property type="entry name" value="Enoyl-CoA_Hydratase/Isomerase"/>
</dbReference>
<dbReference type="Gene3D" id="1.10.12.10">
    <property type="entry name" value="Lyase 2-enoyl-coa Hydratase, Chain A, domain 2"/>
    <property type="match status" value="1"/>
</dbReference>
<evidence type="ECO:0000313" key="3">
    <source>
        <dbReference type="Proteomes" id="UP000178606"/>
    </source>
</evidence>
<dbReference type="SUPFAM" id="SSF52096">
    <property type="entry name" value="ClpP/crotonase"/>
    <property type="match status" value="1"/>
</dbReference>
<dbReference type="GO" id="GO:0008300">
    <property type="term" value="P:isoprenoid catabolic process"/>
    <property type="evidence" value="ECO:0007669"/>
    <property type="project" value="TreeGrafter"/>
</dbReference>